<dbReference type="Gene3D" id="1.25.10.10">
    <property type="entry name" value="Leucine-rich Repeat Variant"/>
    <property type="match status" value="1"/>
</dbReference>
<feature type="compositionally biased region" description="Polar residues" evidence="1">
    <location>
        <begin position="797"/>
        <end position="812"/>
    </location>
</feature>
<sequence length="873" mass="93497">MDYLRNLGSAAVSSLVQKSGLTLPFSLGQKVTSYENKSIWTLYDATKREDGSPVSVFEFDSSLPKNRNCMPIAKNALRKLRTIRHPDVLKFLDVVETDTTICIMTERVRPLASAIQERTSKLAQEREDWLLWGLHRIAIALTFVNDNAASTHGNVRVDSIFISPSGEWKLGGFEVLSNPKDDAAVLYTMGGITPDATTYASPEVKKVGWSALKEHNTAVADAYALGLLIHFSFNPTEPLPPTAQPPHPPPTAQSRGAIPVSVFPAYKKLLNPNPKARLTPKNFLDLGMAQTAGEGAGFFVSNKLVKVCAGLDNFNLASESEKSILLRTLKESAASLPTEFASYKVLPALASALEFGGASAAAILPLVLQLGKNVSPQDYSSVIMVHLVKLYTSPDRGTRMALLDHLPEYADKLDKKTVVDKIWPNLQSGFTDTVPIIREATVRSIISLSDKFNERILNNDLLRFLARMQADPEASIRTNTCILLGRLGPTLGYHTKRKVLVPAFTKALKDSFVHCRVAGLMALMATVECFDIEEIASRVIPNMSFAMIDPEKLVRDQAFKAMQLFIKKLEDHAATMPETMVVPDGPASIVNAVTQNPGSGTLVNTAAGAAGALAGWAITSLGKSLAAADLQSTMSSVTGAALVPSAIAPLAGANGLSGLPPPPVPLQSTLSSPGSSLAAKSLGSTSAAKGMQLGANKTPISMIAHETDMSWAEEAAAEAEANHSNSWGSDDLMDVHADQDDWSAFESAPPAPVVGLESFKEPDPDHWGDALADSQNFNTPASPTLPVPQHRKATWGTAATTIQRPISAQSDAWSDGGRSDPGQSRVASPAQTPASSATGMSKEDKAAEMARRKEERKQRIAALKEQKKNATAK</sequence>
<dbReference type="Gene3D" id="1.10.510.10">
    <property type="entry name" value="Transferase(Phosphotransferase) domain 1"/>
    <property type="match status" value="1"/>
</dbReference>
<feature type="compositionally biased region" description="Basic and acidic residues" evidence="1">
    <location>
        <begin position="841"/>
        <end position="873"/>
    </location>
</feature>
<dbReference type="PANTHER" id="PTHR12984">
    <property type="entry name" value="SCY1-RELATED S/T PROTEIN KINASE-LIKE"/>
    <property type="match status" value="1"/>
</dbReference>
<feature type="domain" description="Protein kinase" evidence="2">
    <location>
        <begin position="1"/>
        <end position="299"/>
    </location>
</feature>
<dbReference type="Gene3D" id="3.30.200.20">
    <property type="entry name" value="Phosphorylase Kinase, domain 1"/>
    <property type="match status" value="1"/>
</dbReference>
<dbReference type="InterPro" id="IPR016024">
    <property type="entry name" value="ARM-type_fold"/>
</dbReference>
<organism evidence="3 4">
    <name type="scientific">Cristinia sonorae</name>
    <dbReference type="NCBI Taxonomy" id="1940300"/>
    <lineage>
        <taxon>Eukaryota</taxon>
        <taxon>Fungi</taxon>
        <taxon>Dikarya</taxon>
        <taxon>Basidiomycota</taxon>
        <taxon>Agaricomycotina</taxon>
        <taxon>Agaricomycetes</taxon>
        <taxon>Agaricomycetidae</taxon>
        <taxon>Agaricales</taxon>
        <taxon>Pleurotineae</taxon>
        <taxon>Stephanosporaceae</taxon>
        <taxon>Cristinia</taxon>
    </lineage>
</organism>
<protein>
    <recommendedName>
        <fullName evidence="2">Protein kinase domain-containing protein</fullName>
    </recommendedName>
</protein>
<dbReference type="InterPro" id="IPR000719">
    <property type="entry name" value="Prot_kinase_dom"/>
</dbReference>
<comment type="caution">
    <text evidence="3">The sequence shown here is derived from an EMBL/GenBank/DDBJ whole genome shotgun (WGS) entry which is preliminary data.</text>
</comment>
<dbReference type="SUPFAM" id="SSF48371">
    <property type="entry name" value="ARM repeat"/>
    <property type="match status" value="1"/>
</dbReference>
<proteinExistence type="predicted"/>
<evidence type="ECO:0000256" key="1">
    <source>
        <dbReference type="SAM" id="MobiDB-lite"/>
    </source>
</evidence>
<dbReference type="OrthoDB" id="447103at2759"/>
<dbReference type="GO" id="GO:0006409">
    <property type="term" value="P:tRNA export from nucleus"/>
    <property type="evidence" value="ECO:0007669"/>
    <property type="project" value="TreeGrafter"/>
</dbReference>
<dbReference type="InterPro" id="IPR011989">
    <property type="entry name" value="ARM-like"/>
</dbReference>
<feature type="compositionally biased region" description="Low complexity" evidence="1">
    <location>
        <begin position="827"/>
        <end position="838"/>
    </location>
</feature>
<dbReference type="InterPro" id="IPR051177">
    <property type="entry name" value="CIK-Related_Protein"/>
</dbReference>
<dbReference type="GO" id="GO:0005524">
    <property type="term" value="F:ATP binding"/>
    <property type="evidence" value="ECO:0007669"/>
    <property type="project" value="InterPro"/>
</dbReference>
<feature type="region of interest" description="Disordered" evidence="1">
    <location>
        <begin position="760"/>
        <end position="873"/>
    </location>
</feature>
<dbReference type="PROSITE" id="PS50011">
    <property type="entry name" value="PROTEIN_KINASE_DOM"/>
    <property type="match status" value="1"/>
</dbReference>
<dbReference type="PANTHER" id="PTHR12984:SF3">
    <property type="entry name" value="N-TERMINAL KINASE-LIKE PROTEIN"/>
    <property type="match status" value="1"/>
</dbReference>
<evidence type="ECO:0000259" key="2">
    <source>
        <dbReference type="PROSITE" id="PS50011"/>
    </source>
</evidence>
<evidence type="ECO:0000313" key="3">
    <source>
        <dbReference type="EMBL" id="KAH8108102.1"/>
    </source>
</evidence>
<accession>A0A8K0V2K9</accession>
<dbReference type="Proteomes" id="UP000813824">
    <property type="component" value="Unassembled WGS sequence"/>
</dbReference>
<feature type="compositionally biased region" description="Polar residues" evidence="1">
    <location>
        <begin position="773"/>
        <end position="782"/>
    </location>
</feature>
<gene>
    <name evidence="3" type="ORF">BXZ70DRAFT_36637</name>
</gene>
<dbReference type="AlphaFoldDB" id="A0A8K0V2K9"/>
<reference evidence="3" key="1">
    <citation type="journal article" date="2021" name="New Phytol.">
        <title>Evolutionary innovations through gain and loss of genes in the ectomycorrhizal Boletales.</title>
        <authorList>
            <person name="Wu G."/>
            <person name="Miyauchi S."/>
            <person name="Morin E."/>
            <person name="Kuo A."/>
            <person name="Drula E."/>
            <person name="Varga T."/>
            <person name="Kohler A."/>
            <person name="Feng B."/>
            <person name="Cao Y."/>
            <person name="Lipzen A."/>
            <person name="Daum C."/>
            <person name="Hundley H."/>
            <person name="Pangilinan J."/>
            <person name="Johnson J."/>
            <person name="Barry K."/>
            <person name="LaButti K."/>
            <person name="Ng V."/>
            <person name="Ahrendt S."/>
            <person name="Min B."/>
            <person name="Choi I.G."/>
            <person name="Park H."/>
            <person name="Plett J.M."/>
            <person name="Magnuson J."/>
            <person name="Spatafora J.W."/>
            <person name="Nagy L.G."/>
            <person name="Henrissat B."/>
            <person name="Grigoriev I.V."/>
            <person name="Yang Z.L."/>
            <person name="Xu J."/>
            <person name="Martin F.M."/>
        </authorList>
    </citation>
    <scope>NUCLEOTIDE SEQUENCE</scope>
    <source>
        <strain evidence="3">KKN 215</strain>
    </source>
</reference>
<dbReference type="SUPFAM" id="SSF56112">
    <property type="entry name" value="Protein kinase-like (PK-like)"/>
    <property type="match status" value="1"/>
</dbReference>
<dbReference type="InterPro" id="IPR011009">
    <property type="entry name" value="Kinase-like_dom_sf"/>
</dbReference>
<dbReference type="EMBL" id="JAEVFJ010000001">
    <property type="protein sequence ID" value="KAH8108102.1"/>
    <property type="molecule type" value="Genomic_DNA"/>
</dbReference>
<dbReference type="GO" id="GO:0005737">
    <property type="term" value="C:cytoplasm"/>
    <property type="evidence" value="ECO:0007669"/>
    <property type="project" value="TreeGrafter"/>
</dbReference>
<name>A0A8K0V2K9_9AGAR</name>
<evidence type="ECO:0000313" key="4">
    <source>
        <dbReference type="Proteomes" id="UP000813824"/>
    </source>
</evidence>
<keyword evidence="4" id="KW-1185">Reference proteome</keyword>
<dbReference type="GO" id="GO:0004672">
    <property type="term" value="F:protein kinase activity"/>
    <property type="evidence" value="ECO:0007669"/>
    <property type="project" value="InterPro"/>
</dbReference>